<accession>A0AAX0WL74</accession>
<name>A0AAX0WL74_9BACT</name>
<keyword evidence="1" id="KW-0732">Signal</keyword>
<evidence type="ECO:0000256" key="1">
    <source>
        <dbReference type="SAM" id="SignalP"/>
    </source>
</evidence>
<organism evidence="2 3">
    <name type="scientific">Akkermansia muciniphila</name>
    <dbReference type="NCBI Taxonomy" id="239935"/>
    <lineage>
        <taxon>Bacteria</taxon>
        <taxon>Pseudomonadati</taxon>
        <taxon>Verrucomicrobiota</taxon>
        <taxon>Verrucomicrobiia</taxon>
        <taxon>Verrucomicrobiales</taxon>
        <taxon>Akkermansiaceae</taxon>
        <taxon>Akkermansia</taxon>
    </lineage>
</organism>
<gene>
    <name evidence="2" type="ORF">CXT95_08340</name>
</gene>
<dbReference type="EMBL" id="PJLB01000008">
    <property type="protein sequence ID" value="PND02649.1"/>
    <property type="molecule type" value="Genomic_DNA"/>
</dbReference>
<evidence type="ECO:0000313" key="2">
    <source>
        <dbReference type="EMBL" id="PND02649.1"/>
    </source>
</evidence>
<comment type="caution">
    <text evidence="2">The sequence shown here is derived from an EMBL/GenBank/DDBJ whole genome shotgun (WGS) entry which is preliminary data.</text>
</comment>
<proteinExistence type="predicted"/>
<feature type="signal peptide" evidence="1">
    <location>
        <begin position="1"/>
        <end position="48"/>
    </location>
</feature>
<sequence>MRVRMDGAASGYAVSEKFPAMTNMKMNTVILLSLAACTGMLACPGAWATAVCQEQSYHLKTACPHPLSLAGPADERVYLRFQAGWASKYECEGLDLWDGSLCMFVPEIQYKEWVGKIWYGVSTDHRNHAELKYRLDYVRELGNWTVMPWYEHSFVFPGDKGIPRPGLKTTYHFSDRWFGGADLYWQYNNHTFRGYYAVFAGMHEEIADCVRVDAVVRYGYNGGYVGPVVHHGSNALDYNLSVTFRATGRLTVELFTNYSQALTVVKQKGLGDDFYYGVNLKYTF</sequence>
<feature type="chain" id="PRO_5043712843" evidence="1">
    <location>
        <begin position="49"/>
        <end position="284"/>
    </location>
</feature>
<protein>
    <submittedName>
        <fullName evidence="2">Uncharacterized protein</fullName>
    </submittedName>
</protein>
<evidence type="ECO:0000313" key="3">
    <source>
        <dbReference type="Proteomes" id="UP000236075"/>
    </source>
</evidence>
<dbReference type="Proteomes" id="UP000236075">
    <property type="component" value="Unassembled WGS sequence"/>
</dbReference>
<dbReference type="AlphaFoldDB" id="A0AAX0WL74"/>
<reference evidence="2 3" key="1">
    <citation type="journal article" date="2017" name="BMC Genomics">
        <title>Genome sequencing of 39 Akkermansia muciniphila isolates reveals its population structure, genomic and functional diverisity, and global distribution in mammalian gut microbiotas.</title>
        <authorList>
            <person name="Guo X."/>
            <person name="Li S."/>
            <person name="Zhang J."/>
            <person name="Wu F."/>
            <person name="Li X."/>
            <person name="Wu D."/>
            <person name="Zhang M."/>
            <person name="Ou Z."/>
            <person name="Jie Z."/>
            <person name="Yan Q."/>
            <person name="Li P."/>
            <person name="Yi J."/>
            <person name="Peng Y."/>
        </authorList>
    </citation>
    <scope>NUCLEOTIDE SEQUENCE [LARGE SCALE GENOMIC DNA]</scope>
    <source>
        <strain evidence="2 3">GP28</strain>
    </source>
</reference>